<keyword evidence="9 12" id="KW-0407">Ion channel</keyword>
<dbReference type="GO" id="GO:0062054">
    <property type="term" value="F:fluoride channel activity"/>
    <property type="evidence" value="ECO:0007669"/>
    <property type="project" value="UniProtKB-UniRule"/>
</dbReference>
<evidence type="ECO:0000256" key="6">
    <source>
        <dbReference type="ARBA" id="ARBA00023053"/>
    </source>
</evidence>
<evidence type="ECO:0000256" key="11">
    <source>
        <dbReference type="ARBA" id="ARBA00035585"/>
    </source>
</evidence>
<keyword evidence="7 12" id="KW-0406">Ion transport</keyword>
<organism evidence="13 14">
    <name type="scientific">Plastoroseomonas arctica</name>
    <dbReference type="NCBI Taxonomy" id="1509237"/>
    <lineage>
        <taxon>Bacteria</taxon>
        <taxon>Pseudomonadati</taxon>
        <taxon>Pseudomonadota</taxon>
        <taxon>Alphaproteobacteria</taxon>
        <taxon>Acetobacterales</taxon>
        <taxon>Acetobacteraceae</taxon>
        <taxon>Plastoroseomonas</taxon>
    </lineage>
</organism>
<accession>A0AAF1JVS1</accession>
<evidence type="ECO:0000256" key="9">
    <source>
        <dbReference type="ARBA" id="ARBA00023303"/>
    </source>
</evidence>
<comment type="subcellular location">
    <subcellularLocation>
        <location evidence="1 12">Cell membrane</location>
        <topology evidence="1 12">Multi-pass membrane protein</topology>
    </subcellularLocation>
</comment>
<keyword evidence="14" id="KW-1185">Reference proteome</keyword>
<keyword evidence="2 12" id="KW-1003">Cell membrane</keyword>
<evidence type="ECO:0000256" key="12">
    <source>
        <dbReference type="HAMAP-Rule" id="MF_00454"/>
    </source>
</evidence>
<feature type="transmembrane region" description="Helical" evidence="12">
    <location>
        <begin position="94"/>
        <end position="117"/>
    </location>
</feature>
<comment type="activity regulation">
    <text evidence="12">Na(+) is not transported, but it plays an essential structural role and its presence is essential for fluoride channel function.</text>
</comment>
<dbReference type="Pfam" id="PF02537">
    <property type="entry name" value="CRCB"/>
    <property type="match status" value="1"/>
</dbReference>
<comment type="catalytic activity">
    <reaction evidence="11">
        <text>fluoride(in) = fluoride(out)</text>
        <dbReference type="Rhea" id="RHEA:76159"/>
        <dbReference type="ChEBI" id="CHEBI:17051"/>
    </reaction>
    <physiologicalReaction direction="left-to-right" evidence="11">
        <dbReference type="Rhea" id="RHEA:76160"/>
    </physiologicalReaction>
</comment>
<evidence type="ECO:0000256" key="1">
    <source>
        <dbReference type="ARBA" id="ARBA00004651"/>
    </source>
</evidence>
<keyword evidence="5 12" id="KW-1133">Transmembrane helix</keyword>
<feature type="binding site" evidence="12">
    <location>
        <position position="75"/>
    </location>
    <ligand>
        <name>Na(+)</name>
        <dbReference type="ChEBI" id="CHEBI:29101"/>
        <note>structural</note>
    </ligand>
</feature>
<dbReference type="Proteomes" id="UP001196068">
    <property type="component" value="Unassembled WGS sequence"/>
</dbReference>
<evidence type="ECO:0000313" key="14">
    <source>
        <dbReference type="Proteomes" id="UP001196068"/>
    </source>
</evidence>
<dbReference type="GO" id="GO:0140114">
    <property type="term" value="P:cellular detoxification of fluoride"/>
    <property type="evidence" value="ECO:0007669"/>
    <property type="project" value="UniProtKB-UniRule"/>
</dbReference>
<comment type="function">
    <text evidence="12">Fluoride-specific ion channel. Important for reducing fluoride concentration in the cell, thus reducing its toxicity.</text>
</comment>
<dbReference type="HAMAP" id="MF_00454">
    <property type="entry name" value="FluC"/>
    <property type="match status" value="1"/>
</dbReference>
<dbReference type="PANTHER" id="PTHR28259">
    <property type="entry name" value="FLUORIDE EXPORT PROTEIN 1-RELATED"/>
    <property type="match status" value="1"/>
</dbReference>
<reference evidence="13" key="1">
    <citation type="submission" date="2020-01" db="EMBL/GenBank/DDBJ databases">
        <authorList>
            <person name="Rat A."/>
        </authorList>
    </citation>
    <scope>NUCLEOTIDE SEQUENCE</scope>
    <source>
        <strain evidence="13">LMG 28251</strain>
    </source>
</reference>
<dbReference type="EMBL" id="JAAEDH010000002">
    <property type="protein sequence ID" value="MBR0654212.1"/>
    <property type="molecule type" value="Genomic_DNA"/>
</dbReference>
<gene>
    <name evidence="12" type="primary">fluC</name>
    <name evidence="12" type="synonym">crcB</name>
    <name evidence="13" type="ORF">GXW79_03865</name>
</gene>
<feature type="binding site" evidence="12">
    <location>
        <position position="72"/>
    </location>
    <ligand>
        <name>Na(+)</name>
        <dbReference type="ChEBI" id="CHEBI:29101"/>
        <note>structural</note>
    </ligand>
</feature>
<keyword evidence="12" id="KW-0813">Transport</keyword>
<dbReference type="RefSeq" id="WP_211873010.1">
    <property type="nucleotide sequence ID" value="NZ_JAAEDH010000002.1"/>
</dbReference>
<keyword evidence="3" id="KW-0997">Cell inner membrane</keyword>
<feature type="transmembrane region" description="Helical" evidence="12">
    <location>
        <begin position="40"/>
        <end position="57"/>
    </location>
</feature>
<evidence type="ECO:0000256" key="2">
    <source>
        <dbReference type="ARBA" id="ARBA00022475"/>
    </source>
</evidence>
<dbReference type="GO" id="GO:0005886">
    <property type="term" value="C:plasma membrane"/>
    <property type="evidence" value="ECO:0007669"/>
    <property type="project" value="UniProtKB-SubCell"/>
</dbReference>
<keyword evidence="4 12" id="KW-0812">Transmembrane</keyword>
<comment type="similarity">
    <text evidence="10 12">Belongs to the fluoride channel Fluc/FEX (TC 1.A.43) family.</text>
</comment>
<dbReference type="PANTHER" id="PTHR28259:SF1">
    <property type="entry name" value="FLUORIDE EXPORT PROTEIN 1-RELATED"/>
    <property type="match status" value="1"/>
</dbReference>
<evidence type="ECO:0000256" key="10">
    <source>
        <dbReference type="ARBA" id="ARBA00035120"/>
    </source>
</evidence>
<keyword evidence="12" id="KW-0479">Metal-binding</keyword>
<evidence type="ECO:0000256" key="3">
    <source>
        <dbReference type="ARBA" id="ARBA00022519"/>
    </source>
</evidence>
<feature type="transmembrane region" description="Helical" evidence="12">
    <location>
        <begin position="64"/>
        <end position="82"/>
    </location>
</feature>
<evidence type="ECO:0000256" key="4">
    <source>
        <dbReference type="ARBA" id="ARBA00022692"/>
    </source>
</evidence>
<protein>
    <recommendedName>
        <fullName evidence="12">Fluoride-specific ion channel FluC</fullName>
    </recommendedName>
</protein>
<name>A0AAF1JVS1_9PROT</name>
<evidence type="ECO:0000256" key="8">
    <source>
        <dbReference type="ARBA" id="ARBA00023136"/>
    </source>
</evidence>
<reference evidence="13" key="2">
    <citation type="journal article" date="2021" name="Syst. Appl. Microbiol.">
        <title>Roseomonas hellenica sp. nov., isolated from roots of wild-growing Alkanna tinctoria.</title>
        <authorList>
            <person name="Rat A."/>
            <person name="Naranjo H.D."/>
            <person name="Lebbe L."/>
            <person name="Cnockaert M."/>
            <person name="Krigas N."/>
            <person name="Grigoriadou K."/>
            <person name="Maloupa E."/>
            <person name="Willems A."/>
        </authorList>
    </citation>
    <scope>NUCLEOTIDE SEQUENCE</scope>
    <source>
        <strain evidence="13">LMG 28251</strain>
    </source>
</reference>
<evidence type="ECO:0000313" key="13">
    <source>
        <dbReference type="EMBL" id="MBR0654212.1"/>
    </source>
</evidence>
<dbReference type="InterPro" id="IPR003691">
    <property type="entry name" value="FluC"/>
</dbReference>
<proteinExistence type="inferred from homology"/>
<comment type="caution">
    <text evidence="13">The sequence shown here is derived from an EMBL/GenBank/DDBJ whole genome shotgun (WGS) entry which is preliminary data.</text>
</comment>
<dbReference type="AlphaFoldDB" id="A0AAF1JVS1"/>
<evidence type="ECO:0000256" key="5">
    <source>
        <dbReference type="ARBA" id="ARBA00022989"/>
    </source>
</evidence>
<dbReference type="GO" id="GO:0046872">
    <property type="term" value="F:metal ion binding"/>
    <property type="evidence" value="ECO:0007669"/>
    <property type="project" value="UniProtKB-KW"/>
</dbReference>
<keyword evidence="8 12" id="KW-0472">Membrane</keyword>
<evidence type="ECO:0000256" key="7">
    <source>
        <dbReference type="ARBA" id="ARBA00023065"/>
    </source>
</evidence>
<keyword evidence="6 12" id="KW-0915">Sodium</keyword>
<sequence length="119" mass="12083">MTLTGVLCVALGGALGSVARYLLTLASIAQFGVAFPWGTLAINVLGSALIGVVAGLGIGGEWRLFLVTGVLGGFTTFSAFSLETGLLWERSPALAAAYVAASLVFALAAFAICFGLARR</sequence>